<organism evidence="1 2">
    <name type="scientific">Gossypium darwinii</name>
    <name type="common">Darwin's cotton</name>
    <name type="synonym">Gossypium barbadense var. darwinii</name>
    <dbReference type="NCBI Taxonomy" id="34276"/>
    <lineage>
        <taxon>Eukaryota</taxon>
        <taxon>Viridiplantae</taxon>
        <taxon>Streptophyta</taxon>
        <taxon>Embryophyta</taxon>
        <taxon>Tracheophyta</taxon>
        <taxon>Spermatophyta</taxon>
        <taxon>Magnoliopsida</taxon>
        <taxon>eudicotyledons</taxon>
        <taxon>Gunneridae</taxon>
        <taxon>Pentapetalae</taxon>
        <taxon>rosids</taxon>
        <taxon>malvids</taxon>
        <taxon>Malvales</taxon>
        <taxon>Malvaceae</taxon>
        <taxon>Malvoideae</taxon>
        <taxon>Gossypium</taxon>
    </lineage>
</organism>
<protein>
    <submittedName>
        <fullName evidence="1">Uncharacterized protein</fullName>
    </submittedName>
</protein>
<dbReference type="Proteomes" id="UP000323506">
    <property type="component" value="Chromosome A09"/>
</dbReference>
<proteinExistence type="predicted"/>
<evidence type="ECO:0000313" key="1">
    <source>
        <dbReference type="EMBL" id="TYH03679.1"/>
    </source>
</evidence>
<accession>A0A5D2FGL2</accession>
<sequence length="75" mass="8861">MGFSTSFRNLLKAEPLRTRKGKNRGLLTPFWVRLWQRWRAPVMWLRGTPVSGDAWKRRQSGAWWPRHAAAEAWKG</sequence>
<dbReference type="AlphaFoldDB" id="A0A5D2FGL2"/>
<name>A0A5D2FGL2_GOSDA</name>
<dbReference type="EMBL" id="CM017696">
    <property type="protein sequence ID" value="TYH03679.1"/>
    <property type="molecule type" value="Genomic_DNA"/>
</dbReference>
<evidence type="ECO:0000313" key="2">
    <source>
        <dbReference type="Proteomes" id="UP000323506"/>
    </source>
</evidence>
<reference evidence="1 2" key="1">
    <citation type="submission" date="2019-06" db="EMBL/GenBank/DDBJ databases">
        <title>WGS assembly of Gossypium darwinii.</title>
        <authorList>
            <person name="Chen Z.J."/>
            <person name="Sreedasyam A."/>
            <person name="Ando A."/>
            <person name="Song Q."/>
            <person name="De L."/>
            <person name="Hulse-Kemp A."/>
            <person name="Ding M."/>
            <person name="Ye W."/>
            <person name="Kirkbride R."/>
            <person name="Jenkins J."/>
            <person name="Plott C."/>
            <person name="Lovell J."/>
            <person name="Lin Y.-M."/>
            <person name="Vaughn R."/>
            <person name="Liu B."/>
            <person name="Li W."/>
            <person name="Simpson S."/>
            <person name="Scheffler B."/>
            <person name="Saski C."/>
            <person name="Grover C."/>
            <person name="Hu G."/>
            <person name="Conover J."/>
            <person name="Carlson J."/>
            <person name="Shu S."/>
            <person name="Boston L."/>
            <person name="Williams M."/>
            <person name="Peterson D."/>
            <person name="Mcgee K."/>
            <person name="Jones D."/>
            <person name="Wendel J."/>
            <person name="Stelly D."/>
            <person name="Grimwood J."/>
            <person name="Schmutz J."/>
        </authorList>
    </citation>
    <scope>NUCLEOTIDE SEQUENCE [LARGE SCALE GENOMIC DNA]</scope>
    <source>
        <strain evidence="1">1808015.09</strain>
    </source>
</reference>
<keyword evidence="2" id="KW-1185">Reference proteome</keyword>
<gene>
    <name evidence="1" type="ORF">ES288_A09G238300v1</name>
</gene>